<evidence type="ECO:0000313" key="2">
    <source>
        <dbReference type="EMBL" id="SFO17452.1"/>
    </source>
</evidence>
<dbReference type="STRING" id="655353.SAMN04488056_103444"/>
<accession>A0A1I5F127</accession>
<dbReference type="EMBL" id="FOVR01000003">
    <property type="protein sequence ID" value="SFO17452.1"/>
    <property type="molecule type" value="Genomic_DNA"/>
</dbReference>
<gene>
    <name evidence="2" type="ORF">SAMN04488056_103444</name>
</gene>
<feature type="signal peptide" evidence="1">
    <location>
        <begin position="1"/>
        <end position="21"/>
    </location>
</feature>
<organism evidence="2 3">
    <name type="scientific">Cohaesibacter marisflavi</name>
    <dbReference type="NCBI Taxonomy" id="655353"/>
    <lineage>
        <taxon>Bacteria</taxon>
        <taxon>Pseudomonadati</taxon>
        <taxon>Pseudomonadota</taxon>
        <taxon>Alphaproteobacteria</taxon>
        <taxon>Hyphomicrobiales</taxon>
        <taxon>Cohaesibacteraceae</taxon>
    </lineage>
</organism>
<protein>
    <submittedName>
        <fullName evidence="2">Cobalt/nickel transport protein</fullName>
    </submittedName>
</protein>
<dbReference type="RefSeq" id="WP_090071220.1">
    <property type="nucleotide sequence ID" value="NZ_FOVR01000003.1"/>
</dbReference>
<keyword evidence="1" id="KW-0732">Signal</keyword>
<dbReference type="AlphaFoldDB" id="A0A1I5F127"/>
<feature type="chain" id="PRO_5011705210" evidence="1">
    <location>
        <begin position="22"/>
        <end position="261"/>
    </location>
</feature>
<evidence type="ECO:0000313" key="3">
    <source>
        <dbReference type="Proteomes" id="UP000199236"/>
    </source>
</evidence>
<dbReference type="InterPro" id="IPR019613">
    <property type="entry name" value="DUF4198"/>
</dbReference>
<dbReference type="Pfam" id="PF10670">
    <property type="entry name" value="DUF4198"/>
    <property type="match status" value="1"/>
</dbReference>
<proteinExistence type="predicted"/>
<dbReference type="OrthoDB" id="9780723at2"/>
<evidence type="ECO:0000256" key="1">
    <source>
        <dbReference type="SAM" id="SignalP"/>
    </source>
</evidence>
<reference evidence="2 3" key="1">
    <citation type="submission" date="2016-10" db="EMBL/GenBank/DDBJ databases">
        <authorList>
            <person name="de Groot N.N."/>
        </authorList>
    </citation>
    <scope>NUCLEOTIDE SEQUENCE [LARGE SCALE GENOMIC DNA]</scope>
    <source>
        <strain evidence="2 3">CGMCC 1.9157</strain>
    </source>
</reference>
<sequence>MNKIFLSMAIATFALSSTAQAHFQLLYTPKTMLENPEEIPIKLVFGHPMENGHTMDMGQPEAFDVYFKGKKTDLLPTLSPIEWRGAHNEAKAYESSYAIKRNGDYIFALTPAPYYEESEDIYIQQITKSYVNKAMPTDWNEPLGLATEIVPLNKPYQNFVGGTFSGQLLSQGKPAAGVECEIEYINPEVDIEQNAFSENANGPVPASALVAMTGPNGVFTFGLPYAGKWGFACLGSGPETEHEGKELSQDAVLWIDVKEFK</sequence>
<dbReference type="Proteomes" id="UP000199236">
    <property type="component" value="Unassembled WGS sequence"/>
</dbReference>
<name>A0A1I5F127_9HYPH</name>
<keyword evidence="3" id="KW-1185">Reference proteome</keyword>